<dbReference type="Pfam" id="PF07746">
    <property type="entry name" value="LigA"/>
    <property type="match status" value="1"/>
</dbReference>
<proteinExistence type="predicted"/>
<gene>
    <name evidence="2" type="ORF">H7F51_00745</name>
</gene>
<organism evidence="2 3">
    <name type="scientific">Novosphingobium flavum</name>
    <dbReference type="NCBI Taxonomy" id="1778672"/>
    <lineage>
        <taxon>Bacteria</taxon>
        <taxon>Pseudomonadati</taxon>
        <taxon>Pseudomonadota</taxon>
        <taxon>Alphaproteobacteria</taxon>
        <taxon>Sphingomonadales</taxon>
        <taxon>Sphingomonadaceae</taxon>
        <taxon>Novosphingobium</taxon>
    </lineage>
</organism>
<reference evidence="2 3" key="1">
    <citation type="submission" date="2020-08" db="EMBL/GenBank/DDBJ databases">
        <title>The genome sequence of type strain Novosphingobium flavum NBRC 111647.</title>
        <authorList>
            <person name="Liu Y."/>
        </authorList>
    </citation>
    <scope>NUCLEOTIDE SEQUENCE [LARGE SCALE GENOMIC DNA]</scope>
    <source>
        <strain evidence="2 3">NBRC 111647</strain>
    </source>
</reference>
<keyword evidence="2" id="KW-0223">Dioxygenase</keyword>
<name>A0A7X1FP91_9SPHN</name>
<keyword evidence="3" id="KW-1185">Reference proteome</keyword>
<evidence type="ECO:0000313" key="3">
    <source>
        <dbReference type="Proteomes" id="UP000566813"/>
    </source>
</evidence>
<dbReference type="InterPro" id="IPR036622">
    <property type="entry name" value="LigA_sf"/>
</dbReference>
<dbReference type="GO" id="GO:0051213">
    <property type="term" value="F:dioxygenase activity"/>
    <property type="evidence" value="ECO:0007669"/>
    <property type="project" value="UniProtKB-KW"/>
</dbReference>
<dbReference type="RefSeq" id="WP_185662293.1">
    <property type="nucleotide sequence ID" value="NZ_JACLAW010000001.1"/>
</dbReference>
<comment type="caution">
    <text evidence="2">The sequence shown here is derived from an EMBL/GenBank/DDBJ whole genome shotgun (WGS) entry which is preliminary data.</text>
</comment>
<accession>A0A7X1FP91</accession>
<dbReference type="AlphaFoldDB" id="A0A7X1FP91"/>
<feature type="domain" description="Extradiol ring-cleavage dioxygenase LigAB LigA subunit" evidence="1">
    <location>
        <begin position="29"/>
        <end position="114"/>
    </location>
</feature>
<protein>
    <submittedName>
        <fullName evidence="2">Protocatechuate 4,5-dioxygenase subunit alpha</fullName>
    </submittedName>
</protein>
<evidence type="ECO:0000259" key="1">
    <source>
        <dbReference type="Pfam" id="PF07746"/>
    </source>
</evidence>
<dbReference type="InterPro" id="IPR011986">
    <property type="entry name" value="Xdiol_dOase_LigA"/>
</dbReference>
<evidence type="ECO:0000313" key="2">
    <source>
        <dbReference type="EMBL" id="MBC2664037.1"/>
    </source>
</evidence>
<dbReference type="EMBL" id="JACLAW010000001">
    <property type="protein sequence ID" value="MBC2664037.1"/>
    <property type="molecule type" value="Genomic_DNA"/>
</dbReference>
<dbReference type="Gene3D" id="1.10.700.10">
    <property type="entry name" value="Dioxygenase LigAB, LigA subunit"/>
    <property type="match status" value="1"/>
</dbReference>
<sequence>MKAMVAPPKQPIPGTHLFDGEAAAKGLALNAMCYSFNDAANRAAFLADEEAYCAKYHLTAEQRAAVAARDVIGMIRAGDNIYYLAKLAGIFGLNVQDVGSMQTGASLAAFNEMLAAQGRGETYETAHREMTHG</sequence>
<dbReference type="SUPFAM" id="SSF48076">
    <property type="entry name" value="LigA subunit of an aromatic-ring-opening dioxygenase LigAB"/>
    <property type="match status" value="1"/>
</dbReference>
<keyword evidence="2" id="KW-0560">Oxidoreductase</keyword>
<dbReference type="NCBIfam" id="NF009918">
    <property type="entry name" value="PRK13378.1"/>
    <property type="match status" value="1"/>
</dbReference>
<dbReference type="Proteomes" id="UP000566813">
    <property type="component" value="Unassembled WGS sequence"/>
</dbReference>